<dbReference type="GO" id="GO:0016620">
    <property type="term" value="F:oxidoreductase activity, acting on the aldehyde or oxo group of donors, NAD or NADP as acceptor"/>
    <property type="evidence" value="ECO:0007669"/>
    <property type="project" value="InterPro"/>
</dbReference>
<reference evidence="3 4" key="1">
    <citation type="submission" date="2020-08" db="EMBL/GenBank/DDBJ databases">
        <title>Cohnella phylogeny.</title>
        <authorList>
            <person name="Dunlap C."/>
        </authorList>
    </citation>
    <scope>NUCLEOTIDE SEQUENCE [LARGE SCALE GENOMIC DNA]</scope>
    <source>
        <strain evidence="3 4">DSM 25241</strain>
    </source>
</reference>
<sequence length="482" mass="51290">MIYPMLIDGEWYTGSESALKDVINPATGEVLGQIPLGTREDAGRAVEAAHRASKQLARMTVFERAELCVRIADAVERNQEKLARLLAMENGKTYSDALGEVKGAVAGSFREAAEQIKWMNDAIIPLRDRNMRSYTYRKPRGVYGIISPWNFPLGNPSVYYLAPGLAAGNALVWVPALTSAAVASEFMRVLEEAELPKGALNLVIGEGPVVGDAVVVHERTNAIGFTGSTPTGNTIAARAKGKPCLLELGGNGPTIVLEDADLDLAAAALVRASFANAGQVCTSTERVLVHDGIADRLVSKIAELTAEVKLGDPFDGATTMGPVHTSQVADKVLSQTKDAIAKGAKLIAGGKAQEGRPTGQYIEPTILDHVTVDADINVEETFGPVLPILRFNDESELPALIASSPFRLAAAIFSKNIDKAMMMAEQMDFGYININEGSNYWDTMIPAGGASGSASGVGRSGGKWSIEEMTELRTVNVRFSGV</sequence>
<dbReference type="Proteomes" id="UP000535838">
    <property type="component" value="Unassembled WGS sequence"/>
</dbReference>
<dbReference type="InterPro" id="IPR016161">
    <property type="entry name" value="Ald_DH/histidinol_DH"/>
</dbReference>
<dbReference type="AlphaFoldDB" id="A0A841T1A9"/>
<name>A0A841T1A9_9BACL</name>
<proteinExistence type="predicted"/>
<gene>
    <name evidence="3" type="ORF">H7B67_16120</name>
</gene>
<dbReference type="EMBL" id="JACJVQ010000014">
    <property type="protein sequence ID" value="MBB6635647.1"/>
    <property type="molecule type" value="Genomic_DNA"/>
</dbReference>
<evidence type="ECO:0000259" key="2">
    <source>
        <dbReference type="Pfam" id="PF00171"/>
    </source>
</evidence>
<evidence type="ECO:0000313" key="4">
    <source>
        <dbReference type="Proteomes" id="UP000535838"/>
    </source>
</evidence>
<evidence type="ECO:0000256" key="1">
    <source>
        <dbReference type="ARBA" id="ARBA00023002"/>
    </source>
</evidence>
<dbReference type="Gene3D" id="3.40.605.10">
    <property type="entry name" value="Aldehyde Dehydrogenase, Chain A, domain 1"/>
    <property type="match status" value="1"/>
</dbReference>
<comment type="caution">
    <text evidence="3">The sequence shown here is derived from an EMBL/GenBank/DDBJ whole genome shotgun (WGS) entry which is preliminary data.</text>
</comment>
<evidence type="ECO:0000313" key="3">
    <source>
        <dbReference type="EMBL" id="MBB6635647.1"/>
    </source>
</evidence>
<feature type="domain" description="Aldehyde dehydrogenase" evidence="2">
    <location>
        <begin position="13"/>
        <end position="475"/>
    </location>
</feature>
<dbReference type="Pfam" id="PF00171">
    <property type="entry name" value="Aldedh"/>
    <property type="match status" value="1"/>
</dbReference>
<dbReference type="InterPro" id="IPR016163">
    <property type="entry name" value="Ald_DH_C"/>
</dbReference>
<dbReference type="InterPro" id="IPR015590">
    <property type="entry name" value="Aldehyde_DH_dom"/>
</dbReference>
<dbReference type="InterPro" id="IPR016162">
    <property type="entry name" value="Ald_DH_N"/>
</dbReference>
<keyword evidence="1" id="KW-0560">Oxidoreductase</keyword>
<accession>A0A841T1A9</accession>
<dbReference type="SUPFAM" id="SSF53720">
    <property type="entry name" value="ALDH-like"/>
    <property type="match status" value="1"/>
</dbReference>
<dbReference type="PANTHER" id="PTHR11699">
    <property type="entry name" value="ALDEHYDE DEHYDROGENASE-RELATED"/>
    <property type="match status" value="1"/>
</dbReference>
<organism evidence="3 4">
    <name type="scientific">Cohnella thailandensis</name>
    <dbReference type="NCBI Taxonomy" id="557557"/>
    <lineage>
        <taxon>Bacteria</taxon>
        <taxon>Bacillati</taxon>
        <taxon>Bacillota</taxon>
        <taxon>Bacilli</taxon>
        <taxon>Bacillales</taxon>
        <taxon>Paenibacillaceae</taxon>
        <taxon>Cohnella</taxon>
    </lineage>
</organism>
<dbReference type="RefSeq" id="WP_185120888.1">
    <property type="nucleotide sequence ID" value="NZ_JACJVQ010000014.1"/>
</dbReference>
<protein>
    <submittedName>
        <fullName evidence="3">Aldehyde dehydrogenase</fullName>
    </submittedName>
</protein>
<dbReference type="Gene3D" id="3.40.309.10">
    <property type="entry name" value="Aldehyde Dehydrogenase, Chain A, domain 2"/>
    <property type="match status" value="1"/>
</dbReference>
<keyword evidence="4" id="KW-1185">Reference proteome</keyword>